<dbReference type="RefSeq" id="WP_271277261.1">
    <property type="nucleotide sequence ID" value="NZ_BAABFD010000016.1"/>
</dbReference>
<reference evidence="1 2" key="1">
    <citation type="submission" date="2022-11" db="EMBL/GenBank/DDBJ databases">
        <title>Nonomuraea corallina sp. nov., a new species of the genus Nonomuraea isolated from sea side sediment in Thai sea.</title>
        <authorList>
            <person name="Ngamcharungchit C."/>
            <person name="Matsumoto A."/>
            <person name="Suriyachadkun C."/>
            <person name="Panbangred W."/>
            <person name="Inahashi Y."/>
            <person name="Intra B."/>
        </authorList>
    </citation>
    <scope>NUCLEOTIDE SEQUENCE [LARGE SCALE GENOMIC DNA]</scope>
    <source>
        <strain evidence="1 2">DSM 43553</strain>
    </source>
</reference>
<dbReference type="EMBL" id="JAPNUD010000051">
    <property type="protein sequence ID" value="MDA0642812.1"/>
    <property type="molecule type" value="Genomic_DNA"/>
</dbReference>
<keyword evidence="2" id="KW-1185">Reference proteome</keyword>
<gene>
    <name evidence="1" type="ORF">OUY24_19465</name>
</gene>
<comment type="caution">
    <text evidence="1">The sequence shown here is derived from an EMBL/GenBank/DDBJ whole genome shotgun (WGS) entry which is preliminary data.</text>
</comment>
<protein>
    <submittedName>
        <fullName evidence="1">Uncharacterized protein</fullName>
    </submittedName>
</protein>
<sequence length="201" mass="21358">MAVTYTPEFRHKDWVDNVDRVRAAGDNGFNVRFHALEAEFARIADIMDKVSDALDALSQTPVPKPVKLTLTPTLITLTDPWNHVFGGADKPSGATDASGMMSVTLPHGATIRELRACGRKDSGNLSVNLRRQSLAAGSTTELLVGLTLSNGNFDSSAVAPAGAASKVDNDQFRYYLTAELDGAGSTAVVSLTCFQITCVPS</sequence>
<name>A0ABT4SZW3_9ACTN</name>
<accession>A0ABT4SZW3</accession>
<proteinExistence type="predicted"/>
<dbReference type="Proteomes" id="UP001212498">
    <property type="component" value="Unassembled WGS sequence"/>
</dbReference>
<evidence type="ECO:0000313" key="2">
    <source>
        <dbReference type="Proteomes" id="UP001212498"/>
    </source>
</evidence>
<organism evidence="1 2">
    <name type="scientific">Nonomuraea ferruginea</name>
    <dbReference type="NCBI Taxonomy" id="46174"/>
    <lineage>
        <taxon>Bacteria</taxon>
        <taxon>Bacillati</taxon>
        <taxon>Actinomycetota</taxon>
        <taxon>Actinomycetes</taxon>
        <taxon>Streptosporangiales</taxon>
        <taxon>Streptosporangiaceae</taxon>
        <taxon>Nonomuraea</taxon>
    </lineage>
</organism>
<evidence type="ECO:0000313" key="1">
    <source>
        <dbReference type="EMBL" id="MDA0642812.1"/>
    </source>
</evidence>